<accession>V4HHH9</accession>
<gene>
    <name evidence="2" type="ORF">K933_14523</name>
</gene>
<evidence type="ECO:0000313" key="2">
    <source>
        <dbReference type="EMBL" id="ESP87309.1"/>
    </source>
</evidence>
<dbReference type="EMBL" id="ASGZ01000060">
    <property type="protein sequence ID" value="ESP87309.1"/>
    <property type="molecule type" value="Genomic_DNA"/>
</dbReference>
<reference evidence="2 3" key="1">
    <citation type="journal article" date="2013" name="Genome Announc.">
        <title>Draft Genome Sequence of 'Candidatus Halobonum tyrrellensis' Strain G22, Isolated from the Hypersaline Waters of Lake Tyrrell, Australia.</title>
        <authorList>
            <person name="Ugalde J.A."/>
            <person name="Narasingarao P."/>
            <person name="Kuo S."/>
            <person name="Podell S."/>
            <person name="Allen E.E."/>
        </authorList>
    </citation>
    <scope>NUCLEOTIDE SEQUENCE [LARGE SCALE GENOMIC DNA]</scope>
    <source>
        <strain evidence="2 3">G22</strain>
    </source>
</reference>
<dbReference type="AlphaFoldDB" id="V4HHH9"/>
<feature type="region of interest" description="Disordered" evidence="1">
    <location>
        <begin position="1"/>
        <end position="43"/>
    </location>
</feature>
<protein>
    <submittedName>
        <fullName evidence="2">Uncharacterized protein</fullName>
    </submittedName>
</protein>
<name>V4HHH9_9EURY</name>
<comment type="caution">
    <text evidence="2">The sequence shown here is derived from an EMBL/GenBank/DDBJ whole genome shotgun (WGS) entry which is preliminary data.</text>
</comment>
<feature type="compositionally biased region" description="Basic and acidic residues" evidence="1">
    <location>
        <begin position="26"/>
        <end position="38"/>
    </location>
</feature>
<sequence>MPRRGPFGDRSDDCSVASDRAGVSSGRRDRPFEADHPANPDGCGLGLRVGIRRVTARETCDPAVVT</sequence>
<evidence type="ECO:0000256" key="1">
    <source>
        <dbReference type="SAM" id="MobiDB-lite"/>
    </source>
</evidence>
<feature type="compositionally biased region" description="Basic and acidic residues" evidence="1">
    <location>
        <begin position="1"/>
        <end position="13"/>
    </location>
</feature>
<keyword evidence="3" id="KW-1185">Reference proteome</keyword>
<dbReference type="STRING" id="1324957.K933_14523"/>
<dbReference type="Proteomes" id="UP000017840">
    <property type="component" value="Unassembled WGS sequence"/>
</dbReference>
<organism evidence="2 3">
    <name type="scientific">Candidatus Halobonum tyrrellensis G22</name>
    <dbReference type="NCBI Taxonomy" id="1324957"/>
    <lineage>
        <taxon>Archaea</taxon>
        <taxon>Methanobacteriati</taxon>
        <taxon>Methanobacteriota</taxon>
        <taxon>Stenosarchaea group</taxon>
        <taxon>Halobacteria</taxon>
        <taxon>Halobacteriales</taxon>
        <taxon>Haloferacaceae</taxon>
        <taxon>Candidatus Halobonum</taxon>
    </lineage>
</organism>
<evidence type="ECO:0000313" key="3">
    <source>
        <dbReference type="Proteomes" id="UP000017840"/>
    </source>
</evidence>
<proteinExistence type="predicted"/>